<dbReference type="AlphaFoldDB" id="A0A2U0HYA5"/>
<protein>
    <submittedName>
        <fullName evidence="2">Acyl-CoA reductase</fullName>
    </submittedName>
</protein>
<dbReference type="SUPFAM" id="SSF53720">
    <property type="entry name" value="ALDH-like"/>
    <property type="match status" value="1"/>
</dbReference>
<keyword evidence="3" id="KW-1185">Reference proteome</keyword>
<dbReference type="RefSeq" id="WP_116694978.1">
    <property type="nucleotide sequence ID" value="NZ_QEHR01000007.1"/>
</dbReference>
<sequence length="353" mass="40477">MQLHQRINAFTALGRFLRQFAAENPVKNQDVLNNDPYFSEMLQTMQTAKHHNGWFTEDNMRFSCDSWAQALTEENITKWAANYTIPETEPKIVAIVMAGNIPLVGFHDFLSVLLTGNKVLAKLSSNDKHILPLLARYLISVEPEFKNHIAFTEEKLTGFDAVIATGSDNTARYFEYYFSKYPNIIRKNRNSVAVLTGNETKEELQLLANDVFRYFGLGCRNVSKLFIPETYDFDQFFNGMFSWKHLINNHKYINNYDYNKAVYLMSDISLLDNEFMLLKKDTGYSSPISVLFYETYSNLDSVQNKLKADSGKIQAVVSNCGIDNEISFGKAQHPQLWDYADGVDTVDFLLKLS</sequence>
<evidence type="ECO:0000256" key="1">
    <source>
        <dbReference type="ARBA" id="ARBA00022857"/>
    </source>
</evidence>
<accession>A0A2U0HYA5</accession>
<dbReference type="GO" id="GO:0008218">
    <property type="term" value="P:bioluminescence"/>
    <property type="evidence" value="ECO:0007669"/>
    <property type="project" value="InterPro"/>
</dbReference>
<gene>
    <name evidence="2" type="ORF">DDV96_11865</name>
</gene>
<keyword evidence="1" id="KW-0521">NADP</keyword>
<dbReference type="OrthoDB" id="1522941at2"/>
<dbReference type="Proteomes" id="UP000245962">
    <property type="component" value="Unassembled WGS sequence"/>
</dbReference>
<reference evidence="2 3" key="1">
    <citation type="submission" date="2018-04" db="EMBL/GenBank/DDBJ databases">
        <title>Marixanthomonas spongiae HN-E44 sp. nov., isolated from a marine sponge.</title>
        <authorList>
            <person name="Luo L."/>
            <person name="Zhuang L."/>
        </authorList>
    </citation>
    <scope>NUCLEOTIDE SEQUENCE [LARGE SCALE GENOMIC DNA]</scope>
    <source>
        <strain evidence="2 3">HN-E44</strain>
    </source>
</reference>
<evidence type="ECO:0000313" key="3">
    <source>
        <dbReference type="Proteomes" id="UP000245962"/>
    </source>
</evidence>
<dbReference type="Pfam" id="PF05893">
    <property type="entry name" value="LuxC"/>
    <property type="match status" value="1"/>
</dbReference>
<dbReference type="InterPro" id="IPR008670">
    <property type="entry name" value="CoA_reduct_LuxC"/>
</dbReference>
<name>A0A2U0HYA5_9FLAO</name>
<dbReference type="InterPro" id="IPR016161">
    <property type="entry name" value="Ald_DH/histidinol_DH"/>
</dbReference>
<dbReference type="EMBL" id="QEHR01000007">
    <property type="protein sequence ID" value="PVW13844.1"/>
    <property type="molecule type" value="Genomic_DNA"/>
</dbReference>
<proteinExistence type="predicted"/>
<organism evidence="2 3">
    <name type="scientific">Marixanthomonas spongiae</name>
    <dbReference type="NCBI Taxonomy" id="2174845"/>
    <lineage>
        <taxon>Bacteria</taxon>
        <taxon>Pseudomonadati</taxon>
        <taxon>Bacteroidota</taxon>
        <taxon>Flavobacteriia</taxon>
        <taxon>Flavobacteriales</taxon>
        <taxon>Flavobacteriaceae</taxon>
        <taxon>Marixanthomonas</taxon>
    </lineage>
</organism>
<evidence type="ECO:0000313" key="2">
    <source>
        <dbReference type="EMBL" id="PVW13844.1"/>
    </source>
</evidence>
<dbReference type="GO" id="GO:0003995">
    <property type="term" value="F:acyl-CoA dehydrogenase activity"/>
    <property type="evidence" value="ECO:0007669"/>
    <property type="project" value="InterPro"/>
</dbReference>
<comment type="caution">
    <text evidence="2">The sequence shown here is derived from an EMBL/GenBank/DDBJ whole genome shotgun (WGS) entry which is preliminary data.</text>
</comment>